<dbReference type="SUPFAM" id="SSF52540">
    <property type="entry name" value="P-loop containing nucleoside triphosphate hydrolases"/>
    <property type="match status" value="1"/>
</dbReference>
<proteinExistence type="predicted"/>
<sequence length="93" mass="9830">MGSCQWVRAKQNVIVLGATGAGKSFLGGALAQASCRQGFRALVIRTPRLLQQLAVARADGTYVNALARLARRGPWPGRSARHVPGAAPVHEKS</sequence>
<name>A0A2L0EHT8_SORCE</name>
<dbReference type="Proteomes" id="UP000238348">
    <property type="component" value="Chromosome"/>
</dbReference>
<evidence type="ECO:0000313" key="3">
    <source>
        <dbReference type="EMBL" id="AUX38856.1"/>
    </source>
</evidence>
<feature type="region of interest" description="Disordered" evidence="1">
    <location>
        <begin position="74"/>
        <end position="93"/>
    </location>
</feature>
<organism evidence="3 4">
    <name type="scientific">Sorangium cellulosum</name>
    <name type="common">Polyangium cellulosum</name>
    <dbReference type="NCBI Taxonomy" id="56"/>
    <lineage>
        <taxon>Bacteria</taxon>
        <taxon>Pseudomonadati</taxon>
        <taxon>Myxococcota</taxon>
        <taxon>Polyangia</taxon>
        <taxon>Polyangiales</taxon>
        <taxon>Polyangiaceae</taxon>
        <taxon>Sorangium</taxon>
    </lineage>
</organism>
<evidence type="ECO:0000313" key="4">
    <source>
        <dbReference type="Proteomes" id="UP000238348"/>
    </source>
</evidence>
<dbReference type="Gene3D" id="3.40.50.300">
    <property type="entry name" value="P-loop containing nucleotide triphosphate hydrolases"/>
    <property type="match status" value="1"/>
</dbReference>
<evidence type="ECO:0000256" key="1">
    <source>
        <dbReference type="SAM" id="MobiDB-lite"/>
    </source>
</evidence>
<dbReference type="OrthoDB" id="9815896at2"/>
<dbReference type="InterPro" id="IPR027417">
    <property type="entry name" value="P-loop_NTPase"/>
</dbReference>
<dbReference type="EMBL" id="CP012673">
    <property type="protein sequence ID" value="AUX38856.1"/>
    <property type="molecule type" value="Genomic_DNA"/>
</dbReference>
<dbReference type="InterPro" id="IPR002611">
    <property type="entry name" value="IstB_ATP-bd"/>
</dbReference>
<dbReference type="AlphaFoldDB" id="A0A2L0EHT8"/>
<dbReference type="GO" id="GO:0005524">
    <property type="term" value="F:ATP binding"/>
    <property type="evidence" value="ECO:0007669"/>
    <property type="project" value="InterPro"/>
</dbReference>
<dbReference type="Pfam" id="PF01695">
    <property type="entry name" value="IstB_IS21"/>
    <property type="match status" value="1"/>
</dbReference>
<accession>A0A2L0EHT8</accession>
<evidence type="ECO:0000259" key="2">
    <source>
        <dbReference type="Pfam" id="PF01695"/>
    </source>
</evidence>
<reference evidence="3 4" key="1">
    <citation type="submission" date="2015-09" db="EMBL/GenBank/DDBJ databases">
        <title>Sorangium comparison.</title>
        <authorList>
            <person name="Zaburannyi N."/>
            <person name="Bunk B."/>
            <person name="Overmann J."/>
            <person name="Mueller R."/>
        </authorList>
    </citation>
    <scope>NUCLEOTIDE SEQUENCE [LARGE SCALE GENOMIC DNA]</scope>
    <source>
        <strain evidence="3 4">So ce26</strain>
    </source>
</reference>
<feature type="domain" description="IstB-like ATP-binding" evidence="2">
    <location>
        <begin position="3"/>
        <end position="71"/>
    </location>
</feature>
<protein>
    <recommendedName>
        <fullName evidence="2">IstB-like ATP-binding domain-containing protein</fullName>
    </recommendedName>
</protein>
<gene>
    <name evidence="3" type="ORF">SOCE26_002360</name>
</gene>